<dbReference type="InterPro" id="IPR043128">
    <property type="entry name" value="Rev_trsase/Diguanyl_cyclase"/>
</dbReference>
<keyword evidence="3" id="KW-0808">Transferase</keyword>
<dbReference type="PROSITE" id="PS50175">
    <property type="entry name" value="ASP_PROT_RETROV"/>
    <property type="match status" value="1"/>
</dbReference>
<dbReference type="SUPFAM" id="SSF56672">
    <property type="entry name" value="DNA/RNA polymerases"/>
    <property type="match status" value="1"/>
</dbReference>
<keyword evidence="2" id="KW-0645">Protease</keyword>
<sequence>MPRDITTGDQELAMADLTKQISTLVAALSKLTQVGTASEQHSTDTTKLADAISSRIPMFVYEPEDGRTFDTWYSRYKDTITKDGFSLQDDVRTRLVISKLDTKQYSHYANRILPKVPSELSYEDTIAKLKETFKETLSIYQRRQNFLRTEYHGSSIEEYTGTVLRRFASSDFKSMTDDQLCCMVWINGLRDPAHIDIRTRALQTMESRPDVTLLQLESEIKRLLDLRADSKCVAGSTPSHAAEINAIFRKQQRDNNREHGPPSACYRCGGPHWARDCNVKDVKCSKCGKTNHMAKFCRFQDKTKPHQKKKVKSVIISLASSSGASRIYRKVFINSKPLRMQLDTGADITLINTKDWAKIGKPKLDKPSIKVKSATGQPINVKGSFTCDFTINGNSATGTAHVADTDTLLGIDWISKDTQLWNLLQDNHQINAAFSVIGSACNYLDNTREKLKFDLKSEYPIIFQPGLGKCTKTKASIRLKPGAQPVFRKARPVPYATLPTITEELDRFVQEGIATPIDHAQWAAPVVPIRKKNGSLRMCADFSTGLNDAIESHQHPLPTADDIFATLNGGKHFSQIDLAEAYFQIELDEDSKNLMCINTHRGLFQFNRLPFGVKPATAIFQQVMDSMISGIEGAAAYLDDIIISGGTVEEHNSRVKAVMQRIADYGFRIRIEKCKFLMKQIVFLGFVIDEHGRRPDPEKVADIQKMPAPTNVSQLRSFLGLIQFYGAFVKELFELRPPLNELTKKYQEFIWSPKCQKAFERIKEILQSDLLLTHFDPKLPIIVAADASQYGIGSVLTHRFPDGSEKAIYHNSQALTAAQRNYSQIEKEALGLVTAVTKYHRFIHGRHFTLRTDHKPLLSIFGDKKGVPVYSANRLQRWATILLNYDYSIEYVNTHDFGQADALSRLIAEQSQSKEVEDQVIGQVECEVIANLVSTCNSLPVTVDMISSASTKETIIAEAINNVKHNSWPNKMDHGSILWNFFNRREQLSIVKDCLMLGDRVVHHRVLKMLHRAHPGMVRMKQLARSFVYWPSLDKDIESTVRSCDDCAAAAKDPIKNTLCSWPTPTAPWTRVHADYAGPIEGTYYLVIVDSYSKWPEVIATKSITSTSTISIFRKVFAQFGNPKTLVTDNGTQFTSTQFIDFCKEHGIQHIRSPPFHPQSNGQAERFVDTMKRALRKLQGEGNADTAIQVFLQNYRSTPCEASPHYLSPAENFIGRKIRTTLDLLLPSSESPTARNDSMEAQFNRHHGARERMFQEHDKVYVKDFRNPQNATWISGVVQKRIGRTLYKVLVNGSVWKRHTNQPRRRDIAPFAGSTNIWYLDVVTPPRADNSNQLPSTTQPTPASPTSPRLIAPTQPTIRTSTRHRNPVKKLDIDPRTKSYK</sequence>
<dbReference type="Proteomes" id="UP000005237">
    <property type="component" value="Unassembled WGS sequence"/>
</dbReference>
<dbReference type="Pfam" id="PF17919">
    <property type="entry name" value="RT_RNaseH_2"/>
    <property type="match status" value="1"/>
</dbReference>
<reference evidence="17" key="1">
    <citation type="submission" date="2010-08" db="EMBL/GenBank/DDBJ databases">
        <authorList>
            <consortium name="Caenorhabditis japonica Sequencing Consortium"/>
            <person name="Wilson R.K."/>
        </authorList>
    </citation>
    <scope>NUCLEOTIDE SEQUENCE [LARGE SCALE GENOMIC DNA]</scope>
    <source>
        <strain evidence="17">DF5081</strain>
    </source>
</reference>
<evidence type="ECO:0000256" key="1">
    <source>
        <dbReference type="ARBA" id="ARBA00012493"/>
    </source>
</evidence>
<keyword evidence="17" id="KW-1185">Reference proteome</keyword>
<keyword evidence="5" id="KW-0540">Nuclease</keyword>
<dbReference type="GO" id="GO:0006508">
    <property type="term" value="P:proteolysis"/>
    <property type="evidence" value="ECO:0007669"/>
    <property type="project" value="UniProtKB-KW"/>
</dbReference>
<keyword evidence="7" id="KW-0255">Endonuclease</keyword>
<dbReference type="FunFam" id="3.30.70.270:FF:000020">
    <property type="entry name" value="Transposon Tf2-6 polyprotein-like Protein"/>
    <property type="match status" value="1"/>
</dbReference>
<dbReference type="Pfam" id="PF17921">
    <property type="entry name" value="Integrase_H2C2"/>
    <property type="match status" value="1"/>
</dbReference>
<dbReference type="GO" id="GO:0015074">
    <property type="term" value="P:DNA integration"/>
    <property type="evidence" value="ECO:0007669"/>
    <property type="project" value="InterPro"/>
</dbReference>
<proteinExistence type="predicted"/>
<dbReference type="FunFam" id="3.30.420.10:FF:000131">
    <property type="entry name" value="Protein CBG26278"/>
    <property type="match status" value="1"/>
</dbReference>
<dbReference type="InterPro" id="IPR043502">
    <property type="entry name" value="DNA/RNA_pol_sf"/>
</dbReference>
<dbReference type="InterPro" id="IPR001878">
    <property type="entry name" value="Znf_CCHC"/>
</dbReference>
<dbReference type="EnsemblMetazoa" id="CJA37923.1">
    <property type="protein sequence ID" value="CJA37923.1"/>
    <property type="gene ID" value="WBGene00213770"/>
</dbReference>
<keyword evidence="10" id="KW-0238">DNA-binding</keyword>
<evidence type="ECO:0000256" key="4">
    <source>
        <dbReference type="ARBA" id="ARBA00022695"/>
    </source>
</evidence>
<evidence type="ECO:0000256" key="11">
    <source>
        <dbReference type="ARBA" id="ARBA00023268"/>
    </source>
</evidence>
<dbReference type="GO" id="GO:0003677">
    <property type="term" value="F:DNA binding"/>
    <property type="evidence" value="ECO:0007669"/>
    <property type="project" value="UniProtKB-KW"/>
</dbReference>
<dbReference type="InterPro" id="IPR036875">
    <property type="entry name" value="Znf_CCHC_sf"/>
</dbReference>
<organism evidence="16 17">
    <name type="scientific">Caenorhabditis japonica</name>
    <dbReference type="NCBI Taxonomy" id="281687"/>
    <lineage>
        <taxon>Eukaryota</taxon>
        <taxon>Metazoa</taxon>
        <taxon>Ecdysozoa</taxon>
        <taxon>Nematoda</taxon>
        <taxon>Chromadorea</taxon>
        <taxon>Rhabditida</taxon>
        <taxon>Rhabditina</taxon>
        <taxon>Rhabditomorpha</taxon>
        <taxon>Rhabditoidea</taxon>
        <taxon>Rhabditidae</taxon>
        <taxon>Peloderinae</taxon>
        <taxon>Caenorhabditis</taxon>
    </lineage>
</organism>
<dbReference type="InterPro" id="IPR055510">
    <property type="entry name" value="DUF7083"/>
</dbReference>
<dbReference type="Gene3D" id="4.10.60.10">
    <property type="entry name" value="Zinc finger, CCHC-type"/>
    <property type="match status" value="1"/>
</dbReference>
<evidence type="ECO:0000256" key="2">
    <source>
        <dbReference type="ARBA" id="ARBA00022670"/>
    </source>
</evidence>
<dbReference type="SUPFAM" id="SSF53098">
    <property type="entry name" value="Ribonuclease H-like"/>
    <property type="match status" value="1"/>
</dbReference>
<evidence type="ECO:0000256" key="7">
    <source>
        <dbReference type="ARBA" id="ARBA00022759"/>
    </source>
</evidence>
<dbReference type="SMART" id="SM00343">
    <property type="entry name" value="ZnF_C2HC"/>
    <property type="match status" value="2"/>
</dbReference>
<dbReference type="GO" id="GO:0008270">
    <property type="term" value="F:zinc ion binding"/>
    <property type="evidence" value="ECO:0007669"/>
    <property type="project" value="InterPro"/>
</dbReference>
<keyword evidence="8" id="KW-0378">Hydrolase</keyword>
<feature type="domain" description="Integrase catalytic" evidence="15">
    <location>
        <begin position="1064"/>
        <end position="1217"/>
    </location>
</feature>
<dbReference type="GO" id="GO:0042575">
    <property type="term" value="C:DNA polymerase complex"/>
    <property type="evidence" value="ECO:0007669"/>
    <property type="project" value="UniProtKB-ARBA"/>
</dbReference>
<dbReference type="GO" id="GO:0005737">
    <property type="term" value="C:cytoplasm"/>
    <property type="evidence" value="ECO:0007669"/>
    <property type="project" value="UniProtKB-ARBA"/>
</dbReference>
<evidence type="ECO:0000256" key="12">
    <source>
        <dbReference type="SAM" id="MobiDB-lite"/>
    </source>
</evidence>
<feature type="domain" description="Reverse transcriptase" evidence="14">
    <location>
        <begin position="510"/>
        <end position="688"/>
    </location>
</feature>
<keyword evidence="4" id="KW-0548">Nucleotidyltransferase</keyword>
<evidence type="ECO:0000256" key="9">
    <source>
        <dbReference type="ARBA" id="ARBA00022918"/>
    </source>
</evidence>
<evidence type="ECO:0000256" key="3">
    <source>
        <dbReference type="ARBA" id="ARBA00022679"/>
    </source>
</evidence>
<dbReference type="GO" id="GO:0019899">
    <property type="term" value="F:enzyme binding"/>
    <property type="evidence" value="ECO:0007669"/>
    <property type="project" value="UniProtKB-ARBA"/>
</dbReference>
<protein>
    <recommendedName>
        <fullName evidence="1">RNA-directed DNA polymerase</fullName>
        <ecNumber evidence="1">2.7.7.49</ecNumber>
    </recommendedName>
</protein>
<dbReference type="InterPro" id="IPR041588">
    <property type="entry name" value="Integrase_H2C2"/>
</dbReference>
<dbReference type="InterPro" id="IPR021109">
    <property type="entry name" value="Peptidase_aspartic_dom_sf"/>
</dbReference>
<dbReference type="PROSITE" id="PS50994">
    <property type="entry name" value="INTEGRASE"/>
    <property type="match status" value="1"/>
</dbReference>
<dbReference type="GO" id="GO:0004519">
    <property type="term" value="F:endonuclease activity"/>
    <property type="evidence" value="ECO:0007669"/>
    <property type="project" value="UniProtKB-KW"/>
</dbReference>
<evidence type="ECO:0000259" key="13">
    <source>
        <dbReference type="PROSITE" id="PS50175"/>
    </source>
</evidence>
<feature type="compositionally biased region" description="Basic and acidic residues" evidence="12">
    <location>
        <begin position="1369"/>
        <end position="1381"/>
    </location>
</feature>
<dbReference type="PANTHER" id="PTHR37984:SF5">
    <property type="entry name" value="PROTEIN NYNRIN-LIKE"/>
    <property type="match status" value="1"/>
</dbReference>
<dbReference type="CDD" id="cd01647">
    <property type="entry name" value="RT_LTR"/>
    <property type="match status" value="1"/>
</dbReference>
<evidence type="ECO:0000313" key="16">
    <source>
        <dbReference type="EnsemblMetazoa" id="CJA37923.1"/>
    </source>
</evidence>
<dbReference type="InterPro" id="IPR012337">
    <property type="entry name" value="RNaseH-like_sf"/>
</dbReference>
<dbReference type="InterPro" id="IPR001584">
    <property type="entry name" value="Integrase_cat-core"/>
</dbReference>
<dbReference type="SUPFAM" id="SSF50630">
    <property type="entry name" value="Acid proteases"/>
    <property type="match status" value="1"/>
</dbReference>
<dbReference type="FunFam" id="3.10.20.370:FF:000001">
    <property type="entry name" value="Retrovirus-related Pol polyprotein from transposon 17.6-like protein"/>
    <property type="match status" value="1"/>
</dbReference>
<keyword evidence="9" id="KW-0695">RNA-directed DNA polymerase</keyword>
<keyword evidence="6" id="KW-0064">Aspartyl protease</keyword>
<dbReference type="PROSITE" id="PS50878">
    <property type="entry name" value="RT_POL"/>
    <property type="match status" value="1"/>
</dbReference>
<dbReference type="InterPro" id="IPR050951">
    <property type="entry name" value="Retrovirus_Pol_polyprotein"/>
</dbReference>
<dbReference type="Gene3D" id="3.10.10.10">
    <property type="entry name" value="HIV Type 1 Reverse Transcriptase, subunit A, domain 1"/>
    <property type="match status" value="1"/>
</dbReference>
<dbReference type="InterPro" id="IPR036397">
    <property type="entry name" value="RNaseH_sf"/>
</dbReference>
<evidence type="ECO:0000256" key="5">
    <source>
        <dbReference type="ARBA" id="ARBA00022722"/>
    </source>
</evidence>
<dbReference type="InterPro" id="IPR000477">
    <property type="entry name" value="RT_dom"/>
</dbReference>
<dbReference type="Gene3D" id="3.30.420.10">
    <property type="entry name" value="Ribonuclease H-like superfamily/Ribonuclease H"/>
    <property type="match status" value="1"/>
</dbReference>
<name>A0A8R1IQU6_CAEJA</name>
<feature type="domain" description="Peptidase A2" evidence="13">
    <location>
        <begin position="338"/>
        <end position="356"/>
    </location>
</feature>
<dbReference type="Pfam" id="PF13975">
    <property type="entry name" value="gag-asp_proteas"/>
    <property type="match status" value="1"/>
</dbReference>
<dbReference type="InterPro" id="IPR041577">
    <property type="entry name" value="RT_RNaseH_2"/>
</dbReference>
<feature type="compositionally biased region" description="Low complexity" evidence="12">
    <location>
        <begin position="1335"/>
        <end position="1348"/>
    </location>
</feature>
<evidence type="ECO:0000259" key="14">
    <source>
        <dbReference type="PROSITE" id="PS50878"/>
    </source>
</evidence>
<accession>A0A8R1IQU6</accession>
<evidence type="ECO:0000256" key="10">
    <source>
        <dbReference type="ARBA" id="ARBA00023125"/>
    </source>
</evidence>
<feature type="region of interest" description="Disordered" evidence="12">
    <location>
        <begin position="1328"/>
        <end position="1381"/>
    </location>
</feature>
<evidence type="ECO:0000256" key="6">
    <source>
        <dbReference type="ARBA" id="ARBA00022750"/>
    </source>
</evidence>
<evidence type="ECO:0000313" key="17">
    <source>
        <dbReference type="Proteomes" id="UP000005237"/>
    </source>
</evidence>
<dbReference type="FunFam" id="1.10.340.70:FF:000003">
    <property type="entry name" value="Protein CBG25708"/>
    <property type="match status" value="1"/>
</dbReference>
<dbReference type="EC" id="2.7.7.49" evidence="1"/>
<dbReference type="GO" id="GO:0004190">
    <property type="term" value="F:aspartic-type endopeptidase activity"/>
    <property type="evidence" value="ECO:0007669"/>
    <property type="project" value="UniProtKB-KW"/>
</dbReference>
<dbReference type="PANTHER" id="PTHR37984">
    <property type="entry name" value="PROTEIN CBG26694"/>
    <property type="match status" value="1"/>
</dbReference>
<dbReference type="Gene3D" id="1.10.340.70">
    <property type="match status" value="1"/>
</dbReference>
<dbReference type="Gene3D" id="3.30.70.270">
    <property type="match status" value="2"/>
</dbReference>
<evidence type="ECO:0000256" key="8">
    <source>
        <dbReference type="ARBA" id="ARBA00022801"/>
    </source>
</evidence>
<dbReference type="Pfam" id="PF23309">
    <property type="entry name" value="DUF7083"/>
    <property type="match status" value="1"/>
</dbReference>
<dbReference type="InterPro" id="IPR001995">
    <property type="entry name" value="Peptidase_A2_cat"/>
</dbReference>
<keyword evidence="11" id="KW-0511">Multifunctional enzyme</keyword>
<dbReference type="Pfam" id="PF00665">
    <property type="entry name" value="rve"/>
    <property type="match status" value="1"/>
</dbReference>
<evidence type="ECO:0000259" key="15">
    <source>
        <dbReference type="PROSITE" id="PS50994"/>
    </source>
</evidence>
<dbReference type="Gene3D" id="2.40.70.10">
    <property type="entry name" value="Acid Proteases"/>
    <property type="match status" value="1"/>
</dbReference>
<dbReference type="SUPFAM" id="SSF57756">
    <property type="entry name" value="Retrovirus zinc finger-like domains"/>
    <property type="match status" value="1"/>
</dbReference>
<reference evidence="16" key="2">
    <citation type="submission" date="2022-06" db="UniProtKB">
        <authorList>
            <consortium name="EnsemblMetazoa"/>
        </authorList>
    </citation>
    <scope>IDENTIFICATION</scope>
    <source>
        <strain evidence="16">DF5081</strain>
    </source>
</reference>
<dbReference type="Pfam" id="PF00078">
    <property type="entry name" value="RVT_1"/>
    <property type="match status" value="1"/>
</dbReference>
<dbReference type="GO" id="GO:0003964">
    <property type="term" value="F:RNA-directed DNA polymerase activity"/>
    <property type="evidence" value="ECO:0007669"/>
    <property type="project" value="UniProtKB-KW"/>
</dbReference>
<dbReference type="CDD" id="cd09274">
    <property type="entry name" value="RNase_HI_RT_Ty3"/>
    <property type="match status" value="1"/>
</dbReference>